<feature type="domain" description="Amidase" evidence="1">
    <location>
        <begin position="137"/>
        <end position="304"/>
    </location>
</feature>
<dbReference type="InterPro" id="IPR036928">
    <property type="entry name" value="AS_sf"/>
</dbReference>
<dbReference type="Gene3D" id="3.90.1300.10">
    <property type="entry name" value="Amidase signature (AS) domain"/>
    <property type="match status" value="2"/>
</dbReference>
<organism evidence="2 3">
    <name type="scientific">Luedemannella flava</name>
    <dbReference type="NCBI Taxonomy" id="349316"/>
    <lineage>
        <taxon>Bacteria</taxon>
        <taxon>Bacillati</taxon>
        <taxon>Actinomycetota</taxon>
        <taxon>Actinomycetes</taxon>
        <taxon>Micromonosporales</taxon>
        <taxon>Micromonosporaceae</taxon>
        <taxon>Luedemannella</taxon>
    </lineage>
</organism>
<dbReference type="Proteomes" id="UP001500218">
    <property type="component" value="Unassembled WGS sequence"/>
</dbReference>
<proteinExistence type="predicted"/>
<dbReference type="PANTHER" id="PTHR46310">
    <property type="entry name" value="AMIDASE 1"/>
    <property type="match status" value="1"/>
</dbReference>
<dbReference type="InterPro" id="IPR023631">
    <property type="entry name" value="Amidase_dom"/>
</dbReference>
<dbReference type="SUPFAM" id="SSF54427">
    <property type="entry name" value="NTF2-like"/>
    <property type="match status" value="1"/>
</dbReference>
<dbReference type="InterPro" id="IPR024507">
    <property type="entry name" value="AtzH-like"/>
</dbReference>
<evidence type="ECO:0000313" key="2">
    <source>
        <dbReference type="EMBL" id="GAA1804506.1"/>
    </source>
</evidence>
<dbReference type="RefSeq" id="WP_344130638.1">
    <property type="nucleotide sequence ID" value="NZ_BAAALT010000076.1"/>
</dbReference>
<sequence length="479" mass="49479">MTPAFPDGLMAAFDAYEQALNDDDLATMDQLFAPGPRTLRGDRGGLLVGHDQISAFRRVRGGAPARDLAEVRVHVIDDNAAVVTAVTAPRRGGHGLQSQLWRRVNGSWVIVAAHVSPAPTTFDATVWRIVGAPLVAGAPHGPLAGETVAVKDLFEVAGYQVGAGVPAYLAEQPAATRHADAVARLLDAGATVRGIAHTDQFAYSLAGDNPHYGTPPNAAVPAAVPGGSTSGPATAVALGDASIGLGTDTAGSIRVPASYQGLWGLRSTHGAVPTAGLVALAPDFDTVGLLTRDPHTLVRATAALVDDAGVAVPDDVVGLDDVGFDLAAMLDPFRTHQGFQAWQLHGDWIRAHPDALRGSAAARFEAASRITPAEDDAARRALAAARELIDARLGTAVLSLPSASSPAPRLWATQTEVDATRQATLQLTCVAAISGRPVVCAPANSTPDGPIGRSYIGPRGSDLALVRWAAQRDAGNRRA</sequence>
<evidence type="ECO:0000259" key="1">
    <source>
        <dbReference type="Pfam" id="PF01425"/>
    </source>
</evidence>
<dbReference type="EMBL" id="BAAALT010000076">
    <property type="protein sequence ID" value="GAA1804506.1"/>
    <property type="molecule type" value="Genomic_DNA"/>
</dbReference>
<reference evidence="2 3" key="1">
    <citation type="journal article" date="2019" name="Int. J. Syst. Evol. Microbiol.">
        <title>The Global Catalogue of Microorganisms (GCM) 10K type strain sequencing project: providing services to taxonomists for standard genome sequencing and annotation.</title>
        <authorList>
            <consortium name="The Broad Institute Genomics Platform"/>
            <consortium name="The Broad Institute Genome Sequencing Center for Infectious Disease"/>
            <person name="Wu L."/>
            <person name="Ma J."/>
        </authorList>
    </citation>
    <scope>NUCLEOTIDE SEQUENCE [LARGE SCALE GENOMIC DNA]</scope>
    <source>
        <strain evidence="2 3">JCM 13250</strain>
    </source>
</reference>
<gene>
    <name evidence="2" type="ORF">GCM10009682_27700</name>
</gene>
<accession>A0ABN2LZJ4</accession>
<evidence type="ECO:0000313" key="3">
    <source>
        <dbReference type="Proteomes" id="UP001500218"/>
    </source>
</evidence>
<dbReference type="SUPFAM" id="SSF75304">
    <property type="entry name" value="Amidase signature (AS) enzymes"/>
    <property type="match status" value="1"/>
</dbReference>
<dbReference type="Pfam" id="PF01425">
    <property type="entry name" value="Amidase"/>
    <property type="match status" value="1"/>
</dbReference>
<protein>
    <recommendedName>
        <fullName evidence="1">Amidase domain-containing protein</fullName>
    </recommendedName>
</protein>
<keyword evidence="3" id="KW-1185">Reference proteome</keyword>
<dbReference type="Pfam" id="PF11533">
    <property type="entry name" value="AtzH-like"/>
    <property type="match status" value="1"/>
</dbReference>
<dbReference type="Gene3D" id="3.10.450.50">
    <property type="match status" value="1"/>
</dbReference>
<dbReference type="PANTHER" id="PTHR46310:SF7">
    <property type="entry name" value="AMIDASE 1"/>
    <property type="match status" value="1"/>
</dbReference>
<dbReference type="InterPro" id="IPR032710">
    <property type="entry name" value="NTF2-like_dom_sf"/>
</dbReference>
<comment type="caution">
    <text evidence="2">The sequence shown here is derived from an EMBL/GenBank/DDBJ whole genome shotgun (WGS) entry which is preliminary data.</text>
</comment>
<name>A0ABN2LZJ4_9ACTN</name>